<organism evidence="1 2">
    <name type="scientific">Bradyrhizobium macuxiense</name>
    <dbReference type="NCBI Taxonomy" id="1755647"/>
    <lineage>
        <taxon>Bacteria</taxon>
        <taxon>Pseudomonadati</taxon>
        <taxon>Pseudomonadota</taxon>
        <taxon>Alphaproteobacteria</taxon>
        <taxon>Hyphomicrobiales</taxon>
        <taxon>Nitrobacteraceae</taxon>
        <taxon>Bradyrhizobium</taxon>
    </lineage>
</organism>
<protein>
    <submittedName>
        <fullName evidence="1">Uncharacterized protein</fullName>
    </submittedName>
</protein>
<dbReference type="Proteomes" id="UP000057737">
    <property type="component" value="Unassembled WGS sequence"/>
</dbReference>
<gene>
    <name evidence="1" type="ORF">AS156_25755</name>
</gene>
<accession>A0A109K5E5</accession>
<proteinExistence type="predicted"/>
<dbReference type="EMBL" id="LNCU01000007">
    <property type="protein sequence ID" value="KWV61125.1"/>
    <property type="molecule type" value="Genomic_DNA"/>
</dbReference>
<keyword evidence="2" id="KW-1185">Reference proteome</keyword>
<comment type="caution">
    <text evidence="1">The sequence shown here is derived from an EMBL/GenBank/DDBJ whole genome shotgun (WGS) entry which is preliminary data.</text>
</comment>
<dbReference type="AlphaFoldDB" id="A0A109K5E5"/>
<reference evidence="1 2" key="1">
    <citation type="submission" date="2015-11" db="EMBL/GenBank/DDBJ databases">
        <title>Draft Genome Sequence of the Strain BR 10303 (Bradyrhizobium sp.) isolated from nodules of Centrolobium paraense.</title>
        <authorList>
            <person name="Zelli J.E."/>
            <person name="Simoes-Araujo J.L."/>
            <person name="Barauna A.C."/>
            <person name="Silva K."/>
        </authorList>
    </citation>
    <scope>NUCLEOTIDE SEQUENCE [LARGE SCALE GENOMIC DNA]</scope>
    <source>
        <strain evidence="1 2">BR 10303</strain>
    </source>
</reference>
<evidence type="ECO:0000313" key="1">
    <source>
        <dbReference type="EMBL" id="KWV61125.1"/>
    </source>
</evidence>
<name>A0A109K5E5_9BRAD</name>
<sequence>MTHALLDRLSAVARIDCPGLGSIEAGFVHDMRRRYRADDQMSPRQRAWAEALVATSESAQSALTDAIRELPNKESR</sequence>
<evidence type="ECO:0000313" key="2">
    <source>
        <dbReference type="Proteomes" id="UP000057737"/>
    </source>
</evidence>